<proteinExistence type="predicted"/>
<name>A0A060NNX4_9BURK</name>
<dbReference type="OrthoDB" id="5494042at2"/>
<dbReference type="InterPro" id="IPR047879">
    <property type="entry name" value="YjiT"/>
</dbReference>
<dbReference type="NCBIfam" id="NF038336">
    <property type="entry name" value="YjiT_fam"/>
    <property type="match status" value="1"/>
</dbReference>
<sequence length="1185" mass="129350">MHEYADWIDAFLSKRGLSRPNGEMLFGYRATKAEYLSLQALMARKLESLEGTPWILRSTSECACFVFYASEWWRREYNGGPWRWTHILQSLGQPFSLDVLERTAAVELGLRAWGHRPGGQGKKYLGAIVAHGGLPLQLIERGDGSIARLLIRAMRQAQLYSWDSNRLASFFDAHQFELVQHLRDDDIYRLLASVVVTVLSLRQECQLAGVANPVEVLDRLRPSWRERFPIAVDDNSAEPLLVGLVKEAAKEYAPVTSFPVIATRSLTLGDDGETYGLAMTADMPGSITLAALSAAIGLSPDALPQSFSVDLVGVERVSLGEGRQLLGGSEPTAILAGRTGPIKGDAALAEHLLVLRCLGEDLHAPAEVPGAYALDETQPWVFVSRDTGIVLAGIGGCSVPEDTCLVAVPDDCNVAAGDDGSTADLKGMIGGLAQTRWVYMVRGAARVLAQGSHFIVRTGQTADPSSQLLWRGTRAPYCSGSMSVYLGVPVLCRLALDGSLAQVPPRSIEWTILGRASELVEQPRQHRGPIDAWLIEDGARQRRFRMVLLPPEAKLRFKSGATECEGAIEFHAWGIESIDAPKELKARTDPVANGPKLQLHAEDRPPAHVPVSVNWPHTPYALRLELPFPATGGRFTTTDGVSLQAGQAVPIRQLQTVRVQVFDRNPDAPKRYSLIVELSGRGGISGVGRLHVEHAIPIDKQGFGELRLLEVESSLLGLLCQSSQLDARLELSLTVNGAASSKIDVSRYDADLELQHQSQAMTLPGACLAGLSADELGSVNLRALPLLLANAEEVVLSQAQSEGTPAGRWSVASLSAERGPWMVYPSSTSTLQLRPTLYAGFSIGAASSRTARLCPLGEAMAIAYADERAKAVRRVVGVMAQDLDHESWLLITRQYQLLSHLPLSTFDYWRALASSMPSSLAALLKLSHDVHSLVKRMRDELGVVWELMPHSTLAEGLSGLQQSWAKQLTTDAEDPVVKTLSEQVFRTIGVSDPLLDDLIELVLFQAGYNRTDKLDRLIAPFSTGARLLVARLWLGENSMLQRFLLRTHTEDRIWPHFDLSRALVQLWQAMQPDAASKLFELCGKDLIWMPTAGQAGPYSKNVKEDVANAPVLAGLVSQLLPAESPWWTDSQLAQLRQIRNFDPAWFELGCRTGLLLALMLEQKLAQTKPNTGAGRSSTPRSSGSA</sequence>
<evidence type="ECO:0000313" key="1">
    <source>
        <dbReference type="EMBL" id="BAO81223.1"/>
    </source>
</evidence>
<evidence type="ECO:0000313" key="2">
    <source>
        <dbReference type="Proteomes" id="UP000067461"/>
    </source>
</evidence>
<dbReference type="STRING" id="1458425.SRAA_1369"/>
<protein>
    <submittedName>
        <fullName evidence="1">Uncharacterized protein</fullName>
    </submittedName>
</protein>
<dbReference type="EMBL" id="AP014568">
    <property type="protein sequence ID" value="BAO81223.1"/>
    <property type="molecule type" value="Genomic_DNA"/>
</dbReference>
<accession>A0A060NNX4</accession>
<dbReference type="RefSeq" id="WP_144318723.1">
    <property type="nucleotide sequence ID" value="NZ_AP014568.1"/>
</dbReference>
<organism evidence="1 2">
    <name type="scientific">Serpentinimonas raichei</name>
    <dbReference type="NCBI Taxonomy" id="1458425"/>
    <lineage>
        <taxon>Bacteria</taxon>
        <taxon>Pseudomonadati</taxon>
        <taxon>Pseudomonadota</taxon>
        <taxon>Betaproteobacteria</taxon>
        <taxon>Burkholderiales</taxon>
        <taxon>Comamonadaceae</taxon>
        <taxon>Serpentinimonas</taxon>
    </lineage>
</organism>
<dbReference type="AlphaFoldDB" id="A0A060NNX4"/>
<reference evidence="1 2" key="1">
    <citation type="journal article" date="2014" name="Nat. Commun.">
        <title>Physiological and genomic features of highly alkaliphilic hydrogen-utilizing Betaproteobacteria from a continental serpentinizing site.</title>
        <authorList>
            <person name="Suzuki S."/>
            <person name="Kuenen J.G."/>
            <person name="Schipper K."/>
            <person name="van der Velde S."/>
            <person name="Ishii S."/>
            <person name="Wu A."/>
            <person name="Sorokin D.Y."/>
            <person name="Tenney A."/>
            <person name="Meng X.Y."/>
            <person name="Morrill P.L."/>
            <person name="Kamagata Y."/>
            <person name="Muyzer G."/>
            <person name="Nealson K.H."/>
        </authorList>
    </citation>
    <scope>NUCLEOTIDE SEQUENCE [LARGE SCALE GENOMIC DNA]</scope>
    <source>
        <strain evidence="1 2">A1</strain>
    </source>
</reference>
<dbReference type="HOGENOM" id="CLU_009762_2_0_4"/>
<dbReference type="KEGG" id="cbaa:SRAA_1369"/>
<gene>
    <name evidence="1" type="ORF">SRAA_1369</name>
</gene>
<dbReference type="Proteomes" id="UP000067461">
    <property type="component" value="Chromosome"/>
</dbReference>
<keyword evidence="2" id="KW-1185">Reference proteome</keyword>